<protein>
    <submittedName>
        <fullName evidence="3">HET-domain-containing protein</fullName>
    </submittedName>
</protein>
<organism evidence="3 4">
    <name type="scientific">Canariomyces notabilis</name>
    <dbReference type="NCBI Taxonomy" id="2074819"/>
    <lineage>
        <taxon>Eukaryota</taxon>
        <taxon>Fungi</taxon>
        <taxon>Dikarya</taxon>
        <taxon>Ascomycota</taxon>
        <taxon>Pezizomycotina</taxon>
        <taxon>Sordariomycetes</taxon>
        <taxon>Sordariomycetidae</taxon>
        <taxon>Sordariales</taxon>
        <taxon>Chaetomiaceae</taxon>
        <taxon>Canariomyces</taxon>
    </lineage>
</organism>
<sequence>MRLINTITGELKEFFEISAPRYAILSHTWGDEEGSFQDMTDRPASLTSKAGYLKIVGTCRVALEEGYEWAWVDSCCIDKSSSAELTESINSMYRWYQRADVCYVFLSDFTNGDFGGISRCRWFTRGWTLQELIAPRNVVFFDKDWNRIGTKDDMVEYISIITGISSAILNHKPFPSLKDLAVAERMSWAANHTTTRPEDRAYSLVGIFDVNMPLIYGEGDKAFERLQEEIIRRTGDLSIFAWEFDPHTEVRRVSRPLPIFASSPADFAFLRKRFVSWSFDRTPWDATTEVNITAHGIRLNSAGRLFVLPSQDSQVSSAIKSKKPREC</sequence>
<evidence type="ECO:0000259" key="2">
    <source>
        <dbReference type="Pfam" id="PF26640"/>
    </source>
</evidence>
<name>A0AAN6YVB8_9PEZI</name>
<dbReference type="Pfam" id="PF26640">
    <property type="entry name" value="DUF8212"/>
    <property type="match status" value="1"/>
</dbReference>
<evidence type="ECO:0000313" key="3">
    <source>
        <dbReference type="EMBL" id="KAK4114354.1"/>
    </source>
</evidence>
<evidence type="ECO:0000259" key="1">
    <source>
        <dbReference type="Pfam" id="PF06985"/>
    </source>
</evidence>
<dbReference type="PANTHER" id="PTHR10622:SF12">
    <property type="entry name" value="HET DOMAIN-CONTAINING PROTEIN"/>
    <property type="match status" value="1"/>
</dbReference>
<comment type="caution">
    <text evidence="3">The sequence shown here is derived from an EMBL/GenBank/DDBJ whole genome shotgun (WGS) entry which is preliminary data.</text>
</comment>
<dbReference type="Proteomes" id="UP001302812">
    <property type="component" value="Unassembled WGS sequence"/>
</dbReference>
<dbReference type="EMBL" id="MU853337">
    <property type="protein sequence ID" value="KAK4114354.1"/>
    <property type="molecule type" value="Genomic_DNA"/>
</dbReference>
<proteinExistence type="predicted"/>
<dbReference type="PANTHER" id="PTHR10622">
    <property type="entry name" value="HET DOMAIN-CONTAINING PROTEIN"/>
    <property type="match status" value="1"/>
</dbReference>
<keyword evidence="4" id="KW-1185">Reference proteome</keyword>
<feature type="domain" description="Heterokaryon incompatibility" evidence="1">
    <location>
        <begin position="22"/>
        <end position="108"/>
    </location>
</feature>
<accession>A0AAN6YVB8</accession>
<dbReference type="AlphaFoldDB" id="A0AAN6YVB8"/>
<feature type="domain" description="DUF8212" evidence="2">
    <location>
        <begin position="221"/>
        <end position="243"/>
    </location>
</feature>
<dbReference type="Pfam" id="PF06985">
    <property type="entry name" value="HET"/>
    <property type="match status" value="1"/>
</dbReference>
<dbReference type="InterPro" id="IPR010730">
    <property type="entry name" value="HET"/>
</dbReference>
<evidence type="ECO:0000313" key="4">
    <source>
        <dbReference type="Proteomes" id="UP001302812"/>
    </source>
</evidence>
<reference evidence="3" key="1">
    <citation type="journal article" date="2023" name="Mol. Phylogenet. Evol.">
        <title>Genome-scale phylogeny and comparative genomics of the fungal order Sordariales.</title>
        <authorList>
            <person name="Hensen N."/>
            <person name="Bonometti L."/>
            <person name="Westerberg I."/>
            <person name="Brannstrom I.O."/>
            <person name="Guillou S."/>
            <person name="Cros-Aarteil S."/>
            <person name="Calhoun S."/>
            <person name="Haridas S."/>
            <person name="Kuo A."/>
            <person name="Mondo S."/>
            <person name="Pangilinan J."/>
            <person name="Riley R."/>
            <person name="LaButti K."/>
            <person name="Andreopoulos B."/>
            <person name="Lipzen A."/>
            <person name="Chen C."/>
            <person name="Yan M."/>
            <person name="Daum C."/>
            <person name="Ng V."/>
            <person name="Clum A."/>
            <person name="Steindorff A."/>
            <person name="Ohm R.A."/>
            <person name="Martin F."/>
            <person name="Silar P."/>
            <person name="Natvig D.O."/>
            <person name="Lalanne C."/>
            <person name="Gautier V."/>
            <person name="Ament-Velasquez S.L."/>
            <person name="Kruys A."/>
            <person name="Hutchinson M.I."/>
            <person name="Powell A.J."/>
            <person name="Barry K."/>
            <person name="Miller A.N."/>
            <person name="Grigoriev I.V."/>
            <person name="Debuchy R."/>
            <person name="Gladieux P."/>
            <person name="Hiltunen Thoren M."/>
            <person name="Johannesson H."/>
        </authorList>
    </citation>
    <scope>NUCLEOTIDE SEQUENCE</scope>
    <source>
        <strain evidence="3">CBS 508.74</strain>
    </source>
</reference>
<gene>
    <name evidence="3" type="ORF">N656DRAFT_796830</name>
</gene>
<dbReference type="RefSeq" id="XP_064671924.1">
    <property type="nucleotide sequence ID" value="XM_064817569.1"/>
</dbReference>
<dbReference type="InterPro" id="IPR058525">
    <property type="entry name" value="DUF8212"/>
</dbReference>
<reference evidence="3" key="2">
    <citation type="submission" date="2023-05" db="EMBL/GenBank/DDBJ databases">
        <authorList>
            <consortium name="Lawrence Berkeley National Laboratory"/>
            <person name="Steindorff A."/>
            <person name="Hensen N."/>
            <person name="Bonometti L."/>
            <person name="Westerberg I."/>
            <person name="Brannstrom I.O."/>
            <person name="Guillou S."/>
            <person name="Cros-Aarteil S."/>
            <person name="Calhoun S."/>
            <person name="Haridas S."/>
            <person name="Kuo A."/>
            <person name="Mondo S."/>
            <person name="Pangilinan J."/>
            <person name="Riley R."/>
            <person name="Labutti K."/>
            <person name="Andreopoulos B."/>
            <person name="Lipzen A."/>
            <person name="Chen C."/>
            <person name="Yanf M."/>
            <person name="Daum C."/>
            <person name="Ng V."/>
            <person name="Clum A."/>
            <person name="Ohm R."/>
            <person name="Martin F."/>
            <person name="Silar P."/>
            <person name="Natvig D."/>
            <person name="Lalanne C."/>
            <person name="Gautier V."/>
            <person name="Ament-Velasquez S.L."/>
            <person name="Kruys A."/>
            <person name="Hutchinson M.I."/>
            <person name="Powell A.J."/>
            <person name="Barry K."/>
            <person name="Miller A.N."/>
            <person name="Grigoriev I.V."/>
            <person name="Debuchy R."/>
            <person name="Gladieux P."/>
            <person name="Thoren M.H."/>
            <person name="Johannesson H."/>
        </authorList>
    </citation>
    <scope>NUCLEOTIDE SEQUENCE</scope>
    <source>
        <strain evidence="3">CBS 508.74</strain>
    </source>
</reference>
<dbReference type="GeneID" id="89941694"/>